<reference evidence="1 2" key="1">
    <citation type="submission" date="2020-10" db="EMBL/GenBank/DDBJ databases">
        <title>Plant Genome Project.</title>
        <authorList>
            <person name="Zhang R.-G."/>
        </authorList>
    </citation>
    <scope>NUCLEOTIDE SEQUENCE [LARGE SCALE GENOMIC DNA]</scope>
    <source>
        <strain evidence="1">FAFU-HL-1</strain>
        <tissue evidence="1">Leaf</tissue>
    </source>
</reference>
<proteinExistence type="predicted"/>
<protein>
    <submittedName>
        <fullName evidence="1">Uncharacterized protein</fullName>
    </submittedName>
</protein>
<accession>A0A835K8F4</accession>
<gene>
    <name evidence="1" type="ORF">SADUNF_Sadunf06G0209900</name>
</gene>
<comment type="caution">
    <text evidence="1">The sequence shown here is derived from an EMBL/GenBank/DDBJ whole genome shotgun (WGS) entry which is preliminary data.</text>
</comment>
<organism evidence="1 2">
    <name type="scientific">Salix dunnii</name>
    <dbReference type="NCBI Taxonomy" id="1413687"/>
    <lineage>
        <taxon>Eukaryota</taxon>
        <taxon>Viridiplantae</taxon>
        <taxon>Streptophyta</taxon>
        <taxon>Embryophyta</taxon>
        <taxon>Tracheophyta</taxon>
        <taxon>Spermatophyta</taxon>
        <taxon>Magnoliopsida</taxon>
        <taxon>eudicotyledons</taxon>
        <taxon>Gunneridae</taxon>
        <taxon>Pentapetalae</taxon>
        <taxon>rosids</taxon>
        <taxon>fabids</taxon>
        <taxon>Malpighiales</taxon>
        <taxon>Salicaceae</taxon>
        <taxon>Saliceae</taxon>
        <taxon>Salix</taxon>
    </lineage>
</organism>
<dbReference type="EMBL" id="JADGMS010000006">
    <property type="protein sequence ID" value="KAF9681286.1"/>
    <property type="molecule type" value="Genomic_DNA"/>
</dbReference>
<keyword evidence="2" id="KW-1185">Reference proteome</keyword>
<name>A0A835K8F4_9ROSI</name>
<dbReference type="AlphaFoldDB" id="A0A835K8F4"/>
<sequence length="76" mass="8957">MAAKSPRNPLQIRFPWCGFRYLGKMNVECTRLDEIHKNPLNLEIGNKFIYRARRGVDDQCTSLFPREITKPSHHIM</sequence>
<dbReference type="Proteomes" id="UP000657918">
    <property type="component" value="Unassembled WGS sequence"/>
</dbReference>
<evidence type="ECO:0000313" key="2">
    <source>
        <dbReference type="Proteomes" id="UP000657918"/>
    </source>
</evidence>
<evidence type="ECO:0000313" key="1">
    <source>
        <dbReference type="EMBL" id="KAF9681286.1"/>
    </source>
</evidence>